<sequence>MNQEQRRKYLIEYLEQESPEEFGSIPADQSGQKDLLRGLLNVRPARPASDEFLKIQDEYLQAEIAEAGIFDASELQPLCGSLCLWQGDITTIKCDAIVNAANSGLTGCWIPNHKCIDNCIHTFAGVQLRLDCNEIIEKQGYTEPFGTCQITSAYNLPCKHVLHTVGPIVQGELTDEHRELLASCYKSCLQTAAEHGLKSVAFCCISTGVFCFPNEEAAKIAIKTCQEFTKNPTSIEKIIFNVFLDKDKKIYERLLRDEKQEAAQVFL</sequence>
<dbReference type="NCBIfam" id="NF003163">
    <property type="entry name" value="PRK04143.1"/>
    <property type="match status" value="1"/>
</dbReference>
<evidence type="ECO:0000259" key="1">
    <source>
        <dbReference type="PROSITE" id="PS51154"/>
    </source>
</evidence>
<dbReference type="EMBL" id="JAUMVS010000051">
    <property type="protein sequence ID" value="MDO4841813.1"/>
    <property type="molecule type" value="Genomic_DNA"/>
</dbReference>
<evidence type="ECO:0000313" key="3">
    <source>
        <dbReference type="Proteomes" id="UP001168575"/>
    </source>
</evidence>
<gene>
    <name evidence="2" type="ORF">Q3982_03950</name>
</gene>
<evidence type="ECO:0000313" key="2">
    <source>
        <dbReference type="EMBL" id="MDO4841813.1"/>
    </source>
</evidence>
<dbReference type="SMART" id="SM00506">
    <property type="entry name" value="A1pp"/>
    <property type="match status" value="1"/>
</dbReference>
<organism evidence="2 3">
    <name type="scientific">Phoenicibacter congonensis</name>
    <dbReference type="NCBI Taxonomy" id="1944646"/>
    <lineage>
        <taxon>Bacteria</taxon>
        <taxon>Bacillati</taxon>
        <taxon>Actinomycetota</taxon>
        <taxon>Coriobacteriia</taxon>
        <taxon>Eggerthellales</taxon>
        <taxon>Eggerthellaceae</taxon>
        <taxon>Phoenicibacter</taxon>
    </lineage>
</organism>
<dbReference type="CDD" id="cd02908">
    <property type="entry name" value="Macro_OAADPr_deacetylase"/>
    <property type="match status" value="1"/>
</dbReference>
<feature type="domain" description="Macro" evidence="1">
    <location>
        <begin position="69"/>
        <end position="259"/>
    </location>
</feature>
<protein>
    <submittedName>
        <fullName evidence="2">Protein-ADP-ribose hydrolase</fullName>
    </submittedName>
</protein>
<dbReference type="PANTHER" id="PTHR11106">
    <property type="entry name" value="GANGLIOSIDE INDUCED DIFFERENTIATION ASSOCIATED PROTEIN 2-RELATED"/>
    <property type="match status" value="1"/>
</dbReference>
<name>A0AA43U606_9ACTN</name>
<proteinExistence type="predicted"/>
<reference evidence="2" key="1">
    <citation type="submission" date="2023-07" db="EMBL/GenBank/DDBJ databases">
        <title>Between Cages and Wild: Unraveling the Impact of Captivity on Animal Microbiomes and Antimicrobial Resistance.</title>
        <authorList>
            <person name="Schmartz G.P."/>
            <person name="Rehner J."/>
            <person name="Schuff M.J."/>
            <person name="Becker S.L."/>
            <person name="Kravczyk M."/>
            <person name="Gurevich A."/>
            <person name="Francke R."/>
            <person name="Mueller R."/>
            <person name="Keller V."/>
            <person name="Keller A."/>
        </authorList>
    </citation>
    <scope>NUCLEOTIDE SEQUENCE</scope>
    <source>
        <strain evidence="2">S12M_St_49</strain>
    </source>
</reference>
<dbReference type="InterPro" id="IPR002589">
    <property type="entry name" value="Macro_dom"/>
</dbReference>
<keyword evidence="3" id="KW-1185">Reference proteome</keyword>
<keyword evidence="2" id="KW-0378">Hydrolase</keyword>
<comment type="caution">
    <text evidence="2">The sequence shown here is derived from an EMBL/GenBank/DDBJ whole genome shotgun (WGS) entry which is preliminary data.</text>
</comment>
<dbReference type="Pfam" id="PF01661">
    <property type="entry name" value="Macro"/>
    <property type="match status" value="1"/>
</dbReference>
<dbReference type="Proteomes" id="UP001168575">
    <property type="component" value="Unassembled WGS sequence"/>
</dbReference>
<dbReference type="SUPFAM" id="SSF52949">
    <property type="entry name" value="Macro domain-like"/>
    <property type="match status" value="1"/>
</dbReference>
<dbReference type="PROSITE" id="PS51154">
    <property type="entry name" value="MACRO"/>
    <property type="match status" value="1"/>
</dbReference>
<accession>A0AA43U606</accession>
<dbReference type="PANTHER" id="PTHR11106:SF27">
    <property type="entry name" value="MACRO DOMAIN-CONTAINING PROTEIN"/>
    <property type="match status" value="1"/>
</dbReference>
<dbReference type="InterPro" id="IPR043472">
    <property type="entry name" value="Macro_dom-like"/>
</dbReference>
<dbReference type="AlphaFoldDB" id="A0AA43U606"/>
<dbReference type="GO" id="GO:0016787">
    <property type="term" value="F:hydrolase activity"/>
    <property type="evidence" value="ECO:0007669"/>
    <property type="project" value="UniProtKB-KW"/>
</dbReference>
<dbReference type="Gene3D" id="3.40.220.10">
    <property type="entry name" value="Leucine Aminopeptidase, subunit E, domain 1"/>
    <property type="match status" value="1"/>
</dbReference>